<feature type="region of interest" description="Disordered" evidence="1">
    <location>
        <begin position="272"/>
        <end position="315"/>
    </location>
</feature>
<protein>
    <submittedName>
        <fullName evidence="3">Nematicidal protein 2-like protein</fullName>
    </submittedName>
</protein>
<dbReference type="EMBL" id="CP002507">
    <property type="protein sequence ID" value="ADW76673.1"/>
    <property type="molecule type" value="Genomic_DNA"/>
</dbReference>
<dbReference type="Proteomes" id="UP000007257">
    <property type="component" value="Plasmid pRAHAQ02"/>
</dbReference>
<sequence length="406" mass="43779">MTFMTAIGATRFIRHGHACLGLSGYAGLTLNATGHNNSPLWSRNPSTGAGQLHTWSPWGSGDTADGIPGFNGERPDPVSGSYHLGNGYRAYNPVLRRFNCPDSLSPFGAGGINPYAYCAGDPVNHTDPTGHISWQGIAGIVGGVIGLGLTLFSAGTSIMAYLSAEAVTGQISALSIVTGIFGAISDSTAIAGGFLEDKTPPLLTEALGWISLATGVMGMGMGCITLNADRAARASAVNAHIREGLSPSERLYYNNFRRRFRMEPDEAAEAARRADREFRYGGRQGRNTRTGPKRRNAPFNGGNTSSRTRPNNNIPRTHYNVARQQVETHLSTAGRELDGYPLIKNIIDNPDRPTNVFPGGLSAHDFKRTYLQIHPDKVPEHIRPYATNATQIFQNWKSQLVNESVI</sequence>
<feature type="transmembrane region" description="Helical" evidence="2">
    <location>
        <begin position="206"/>
        <end position="226"/>
    </location>
</feature>
<reference evidence="3 4" key="2">
    <citation type="journal article" date="2012" name="J. Bacteriol.">
        <title>Complete Genome Sequence of Rahnella sp. Strain Y9602, a Gammaproteobacterium Isolate from Metal- and Radionuclide-Contaminated Soil.</title>
        <authorList>
            <person name="Martinez R.J."/>
            <person name="Bruce D."/>
            <person name="Detter C."/>
            <person name="Goodwin L.A."/>
            <person name="Han J."/>
            <person name="Han C.S."/>
            <person name="Held B."/>
            <person name="Land M.L."/>
            <person name="Mikhailova N."/>
            <person name="Nolan M."/>
            <person name="Pennacchio L."/>
            <person name="Pitluck S."/>
            <person name="Tapia R."/>
            <person name="Woyke T."/>
            <person name="Sobecky P.A."/>
        </authorList>
    </citation>
    <scope>NUCLEOTIDE SEQUENCE [LARGE SCALE GENOMIC DNA]</scope>
    <source>
        <strain evidence="3 4">Y9602</strain>
        <plasmid evidence="3 4">pRAHAQ02</plasmid>
    </source>
</reference>
<keyword evidence="2" id="KW-1133">Transmembrane helix</keyword>
<dbReference type="OrthoDB" id="7030285at2"/>
<dbReference type="Gene3D" id="2.180.10.10">
    <property type="entry name" value="RHS repeat-associated core"/>
    <property type="match status" value="1"/>
</dbReference>
<organism evidence="3 4">
    <name type="scientific">Rahnella sp. (strain Y9602)</name>
    <dbReference type="NCBI Taxonomy" id="2703885"/>
    <lineage>
        <taxon>Bacteria</taxon>
        <taxon>Pseudomonadati</taxon>
        <taxon>Pseudomonadota</taxon>
        <taxon>Gammaproteobacteria</taxon>
        <taxon>Enterobacterales</taxon>
        <taxon>Yersiniaceae</taxon>
        <taxon>Rahnella</taxon>
    </lineage>
</organism>
<keyword evidence="2" id="KW-0812">Transmembrane</keyword>
<feature type="transmembrane region" description="Helical" evidence="2">
    <location>
        <begin position="174"/>
        <end position="194"/>
    </location>
</feature>
<evidence type="ECO:0000256" key="1">
    <source>
        <dbReference type="SAM" id="MobiDB-lite"/>
    </source>
</evidence>
<keyword evidence="2" id="KW-0472">Membrane</keyword>
<feature type="transmembrane region" description="Helical" evidence="2">
    <location>
        <begin position="137"/>
        <end position="162"/>
    </location>
</feature>
<gene>
    <name evidence="3" type="ordered locus">Rahaq_5107</name>
</gene>
<evidence type="ECO:0000313" key="4">
    <source>
        <dbReference type="Proteomes" id="UP000007257"/>
    </source>
</evidence>
<dbReference type="AlphaFoldDB" id="A0A0H3FPB4"/>
<proteinExistence type="predicted"/>
<dbReference type="RefSeq" id="WP_013578353.1">
    <property type="nucleotide sequence ID" value="NC_015063.1"/>
</dbReference>
<dbReference type="HOGENOM" id="CLU_677696_0_0_6"/>
<dbReference type="NCBIfam" id="TIGR03696">
    <property type="entry name" value="Rhs_assc_core"/>
    <property type="match status" value="1"/>
</dbReference>
<name>A0A0H3FPB4_RAHSY</name>
<dbReference type="InterPro" id="IPR022385">
    <property type="entry name" value="Rhs_assc_core"/>
</dbReference>
<reference evidence="4" key="1">
    <citation type="submission" date="2011-01" db="EMBL/GenBank/DDBJ databases">
        <title>Complete sequence of plasmid2 of Rahnella sp. Y9602.</title>
        <authorList>
            <consortium name="US DOE Joint Genome Institute"/>
            <person name="Lucas S."/>
            <person name="Copeland A."/>
            <person name="Lapidus A."/>
            <person name="Cheng J.-F."/>
            <person name="Goodwin L."/>
            <person name="Pitluck S."/>
            <person name="Lu M."/>
            <person name="Detter J.C."/>
            <person name="Han C."/>
            <person name="Tapia R."/>
            <person name="Land M."/>
            <person name="Hauser L."/>
            <person name="Kyrpides N."/>
            <person name="Ivanova N."/>
            <person name="Ovchinnikova G."/>
            <person name="Pagani I."/>
            <person name="Sobecky P.A."/>
            <person name="Martinez R.J."/>
            <person name="Woyke T."/>
        </authorList>
    </citation>
    <scope>NUCLEOTIDE SEQUENCE [LARGE SCALE GENOMIC DNA]</scope>
    <source>
        <strain evidence="4">Y9602</strain>
        <plasmid evidence="4">pRAHAQ02</plasmid>
    </source>
</reference>
<keyword evidence="3" id="KW-0614">Plasmid</keyword>
<evidence type="ECO:0000256" key="2">
    <source>
        <dbReference type="SAM" id="Phobius"/>
    </source>
</evidence>
<accession>A0A0H3FPB4</accession>
<dbReference type="KEGG" id="rah:Rahaq_5107"/>
<feature type="compositionally biased region" description="Polar residues" evidence="1">
    <location>
        <begin position="301"/>
        <end position="315"/>
    </location>
</feature>
<evidence type="ECO:0000313" key="3">
    <source>
        <dbReference type="EMBL" id="ADW76673.1"/>
    </source>
</evidence>
<geneLocation type="plasmid" evidence="3 4">
    <name>pRAHAQ02</name>
</geneLocation>